<gene>
    <name evidence="3" type="ORF">SAMN05216243_2458</name>
</gene>
<dbReference type="SMART" id="SM00471">
    <property type="entry name" value="HDc"/>
    <property type="match status" value="1"/>
</dbReference>
<dbReference type="AlphaFoldDB" id="A0A1G9A7R0"/>
<dbReference type="Pfam" id="PF13487">
    <property type="entry name" value="HD_5"/>
    <property type="match status" value="1"/>
</dbReference>
<evidence type="ECO:0000313" key="3">
    <source>
        <dbReference type="EMBL" id="SDK23328.1"/>
    </source>
</evidence>
<dbReference type="OrthoDB" id="9759601at2"/>
<reference evidence="3 4" key="1">
    <citation type="submission" date="2016-10" db="EMBL/GenBank/DDBJ databases">
        <authorList>
            <person name="de Groot N.N."/>
        </authorList>
    </citation>
    <scope>NUCLEOTIDE SEQUENCE [LARGE SCALE GENOMIC DNA]</scope>
    <source>
        <strain evidence="3 4">CGMCC 1.6502</strain>
    </source>
</reference>
<dbReference type="InterPro" id="IPR003607">
    <property type="entry name" value="HD/PDEase_dom"/>
</dbReference>
<sequence length="363" mass="41585">MKVHPSQLIPGCLVIKDVKGKTNRPIMQKNTVLDEELIEILQKFLVKEVEVSPRLSEGTPFIPGKVSKQKPTEKRESQKDKAALSYHELYLDAVDQYKHMFHDWQNGKNVNITNVRQLINPLLERIDEVGLSLYNFHQNSTKDDYLYHHSIVTSLLAAFLAKKSPYKNEWMQIGTAGFLADCGMAKIDEQIVKKEGTLTSEEYEEIKKHPVLSYRLVEKIPSLSQGIKLAILQHHERLDRSGYPLGVGGDKIHPYARFIAISDIYHAMTSERIYQPQQSPFKVIEEMVYEQFGKLDHPLVQSFVSSLTNFGTGTRVRLSNQQQAEIVFVEVNYPTRPMVRLDTGDKVISLKDDQSIYIDEILT</sequence>
<dbReference type="RefSeq" id="WP_093214557.1">
    <property type="nucleotide sequence ID" value="NZ_FNFL01000003.1"/>
</dbReference>
<organism evidence="3 4">
    <name type="scientific">Sediminibacillus albus</name>
    <dbReference type="NCBI Taxonomy" id="407036"/>
    <lineage>
        <taxon>Bacteria</taxon>
        <taxon>Bacillati</taxon>
        <taxon>Bacillota</taxon>
        <taxon>Bacilli</taxon>
        <taxon>Bacillales</taxon>
        <taxon>Bacillaceae</taxon>
        <taxon>Sediminibacillus</taxon>
    </lineage>
</organism>
<keyword evidence="4" id="KW-1185">Reference proteome</keyword>
<dbReference type="STRING" id="407036.SAMN05216243_2458"/>
<proteinExistence type="predicted"/>
<dbReference type="SUPFAM" id="SSF109604">
    <property type="entry name" value="HD-domain/PDEase-like"/>
    <property type="match status" value="1"/>
</dbReference>
<name>A0A1G9A7R0_9BACI</name>
<accession>A0A1G9A7R0</accession>
<feature type="domain" description="HD-GYP" evidence="2">
    <location>
        <begin position="115"/>
        <end position="319"/>
    </location>
</feature>
<protein>
    <submittedName>
        <fullName evidence="3">HD-GYP domain, c-di-GMP phosphodiesterase class II (Or its inactivated variant)</fullName>
    </submittedName>
</protein>
<dbReference type="PROSITE" id="PS51832">
    <property type="entry name" value="HD_GYP"/>
    <property type="match status" value="1"/>
</dbReference>
<evidence type="ECO:0000313" key="4">
    <source>
        <dbReference type="Proteomes" id="UP000198694"/>
    </source>
</evidence>
<dbReference type="PANTHER" id="PTHR43155:SF2">
    <property type="entry name" value="CYCLIC DI-GMP PHOSPHODIESTERASE PA4108"/>
    <property type="match status" value="1"/>
</dbReference>
<dbReference type="Gene3D" id="1.10.3210.10">
    <property type="entry name" value="Hypothetical protein af1432"/>
    <property type="match status" value="1"/>
</dbReference>
<dbReference type="PANTHER" id="PTHR43155">
    <property type="entry name" value="CYCLIC DI-GMP PHOSPHODIESTERASE PA4108-RELATED"/>
    <property type="match status" value="1"/>
</dbReference>
<dbReference type="Proteomes" id="UP000198694">
    <property type="component" value="Unassembled WGS sequence"/>
</dbReference>
<dbReference type="CDD" id="cd00077">
    <property type="entry name" value="HDc"/>
    <property type="match status" value="1"/>
</dbReference>
<evidence type="ECO:0000259" key="2">
    <source>
        <dbReference type="PROSITE" id="PS51832"/>
    </source>
</evidence>
<feature type="compositionally biased region" description="Basic and acidic residues" evidence="1">
    <location>
        <begin position="70"/>
        <end position="80"/>
    </location>
</feature>
<feature type="region of interest" description="Disordered" evidence="1">
    <location>
        <begin position="60"/>
        <end position="80"/>
    </location>
</feature>
<evidence type="ECO:0000256" key="1">
    <source>
        <dbReference type="SAM" id="MobiDB-lite"/>
    </source>
</evidence>
<dbReference type="InterPro" id="IPR037522">
    <property type="entry name" value="HD_GYP_dom"/>
</dbReference>
<dbReference type="EMBL" id="FNFL01000003">
    <property type="protein sequence ID" value="SDK23328.1"/>
    <property type="molecule type" value="Genomic_DNA"/>
</dbReference>